<comment type="pathway">
    <text evidence="10">Cell wall biogenesis; peptidoglycan biosynthesis.</text>
</comment>
<evidence type="ECO:0000256" key="2">
    <source>
        <dbReference type="ARBA" id="ARBA00022618"/>
    </source>
</evidence>
<comment type="similarity">
    <text evidence="10">Belongs to the glycosyltransferase 28 family. MurG subfamily.</text>
</comment>
<comment type="caution">
    <text evidence="10">Lacks conserved residue(s) required for the propagation of feature annotation.</text>
</comment>
<reference evidence="13" key="1">
    <citation type="journal article" date="2020" name="mSystems">
        <title>Genome- and Community-Level Interaction Insights into Carbon Utilization and Element Cycling Functions of Hydrothermarchaeota in Hydrothermal Sediment.</title>
        <authorList>
            <person name="Zhou Z."/>
            <person name="Liu Y."/>
            <person name="Xu W."/>
            <person name="Pan J."/>
            <person name="Luo Z.H."/>
            <person name="Li M."/>
        </authorList>
    </citation>
    <scope>NUCLEOTIDE SEQUENCE [LARGE SCALE GENOMIC DNA]</scope>
    <source>
        <strain evidence="13">HyVt-113</strain>
    </source>
</reference>
<dbReference type="GO" id="GO:0071555">
    <property type="term" value="P:cell wall organization"/>
    <property type="evidence" value="ECO:0007669"/>
    <property type="project" value="UniProtKB-KW"/>
</dbReference>
<dbReference type="CDD" id="cd03785">
    <property type="entry name" value="GT28_MurG"/>
    <property type="match status" value="1"/>
</dbReference>
<dbReference type="GO" id="GO:0005886">
    <property type="term" value="C:plasma membrane"/>
    <property type="evidence" value="ECO:0007669"/>
    <property type="project" value="UniProtKB-SubCell"/>
</dbReference>
<keyword evidence="8 10" id="KW-0131">Cell cycle</keyword>
<feature type="domain" description="Glycosyltransferase family 28 N-terminal" evidence="11">
    <location>
        <begin position="4"/>
        <end position="142"/>
    </location>
</feature>
<organism evidence="13">
    <name type="scientific">Desulfofervidus auxilii</name>
    <dbReference type="NCBI Taxonomy" id="1621989"/>
    <lineage>
        <taxon>Bacteria</taxon>
        <taxon>Pseudomonadati</taxon>
        <taxon>Thermodesulfobacteriota</taxon>
        <taxon>Candidatus Desulfofervidia</taxon>
        <taxon>Candidatus Desulfofervidales</taxon>
        <taxon>Candidatus Desulfofervidaceae</taxon>
        <taxon>Candidatus Desulfofervidus</taxon>
    </lineage>
</organism>
<keyword evidence="6 10" id="KW-0573">Peptidoglycan synthesis</keyword>
<keyword evidence="9 10" id="KW-0961">Cell wall biogenesis/degradation</keyword>
<feature type="binding site" evidence="10">
    <location>
        <position position="166"/>
    </location>
    <ligand>
        <name>UDP-N-acetyl-alpha-D-glucosamine</name>
        <dbReference type="ChEBI" id="CHEBI:57705"/>
    </ligand>
</feature>
<evidence type="ECO:0000256" key="8">
    <source>
        <dbReference type="ARBA" id="ARBA00023306"/>
    </source>
</evidence>
<evidence type="ECO:0000256" key="5">
    <source>
        <dbReference type="ARBA" id="ARBA00022960"/>
    </source>
</evidence>
<dbReference type="InterPro" id="IPR006009">
    <property type="entry name" value="GlcNAc_MurG"/>
</dbReference>
<comment type="catalytic activity">
    <reaction evidence="10">
        <text>di-trans,octa-cis-undecaprenyl diphospho-N-acetyl-alpha-D-muramoyl-L-alanyl-D-glutamyl-meso-2,6-diaminopimeloyl-D-alanyl-D-alanine + UDP-N-acetyl-alpha-D-glucosamine = di-trans,octa-cis-undecaprenyl diphospho-[N-acetyl-alpha-D-glucosaminyl-(1-&gt;4)]-N-acetyl-alpha-D-muramoyl-L-alanyl-D-glutamyl-meso-2,6-diaminopimeloyl-D-alanyl-D-alanine + UDP + H(+)</text>
        <dbReference type="Rhea" id="RHEA:31227"/>
        <dbReference type="ChEBI" id="CHEBI:15378"/>
        <dbReference type="ChEBI" id="CHEBI:57705"/>
        <dbReference type="ChEBI" id="CHEBI:58223"/>
        <dbReference type="ChEBI" id="CHEBI:61387"/>
        <dbReference type="ChEBI" id="CHEBI:61388"/>
        <dbReference type="EC" id="2.4.1.227"/>
    </reaction>
</comment>
<dbReference type="SUPFAM" id="SSF53756">
    <property type="entry name" value="UDP-Glycosyltransferase/glycogen phosphorylase"/>
    <property type="match status" value="1"/>
</dbReference>
<evidence type="ECO:0000256" key="9">
    <source>
        <dbReference type="ARBA" id="ARBA00023316"/>
    </source>
</evidence>
<protein>
    <recommendedName>
        <fullName evidence="10">UDP-N-acetylglucosamine--N-acetylmuramyl-(pentapeptide) pyrophosphoryl-undecaprenol N-acetylglucosamine transferase</fullName>
        <ecNumber evidence="10">2.4.1.227</ecNumber>
    </recommendedName>
    <alternativeName>
        <fullName evidence="10">Undecaprenyl-PP-MurNAc-pentapeptide-UDPGlcNAc GlcNAc transferase</fullName>
    </alternativeName>
</protein>
<evidence type="ECO:0000313" key="13">
    <source>
        <dbReference type="EMBL" id="HDD35534.1"/>
    </source>
</evidence>
<evidence type="ECO:0000259" key="11">
    <source>
        <dbReference type="Pfam" id="PF03033"/>
    </source>
</evidence>
<evidence type="ECO:0000259" key="12">
    <source>
        <dbReference type="Pfam" id="PF04101"/>
    </source>
</evidence>
<dbReference type="UniPathway" id="UPA00219"/>
<proteinExistence type="inferred from homology"/>
<keyword evidence="3 10" id="KW-0328">Glycosyltransferase</keyword>
<dbReference type="GO" id="GO:0005975">
    <property type="term" value="P:carbohydrate metabolic process"/>
    <property type="evidence" value="ECO:0007669"/>
    <property type="project" value="InterPro"/>
</dbReference>
<dbReference type="GO" id="GO:0051301">
    <property type="term" value="P:cell division"/>
    <property type="evidence" value="ECO:0007669"/>
    <property type="project" value="UniProtKB-KW"/>
</dbReference>
<keyword evidence="1 10" id="KW-1003">Cell membrane</keyword>
<dbReference type="Gene3D" id="3.40.50.2000">
    <property type="entry name" value="Glycogen Phosphorylase B"/>
    <property type="match status" value="2"/>
</dbReference>
<evidence type="ECO:0000256" key="7">
    <source>
        <dbReference type="ARBA" id="ARBA00023136"/>
    </source>
</evidence>
<comment type="subcellular location">
    <subcellularLocation>
        <location evidence="10">Cell membrane</location>
        <topology evidence="10">Peripheral membrane protein</topology>
        <orientation evidence="10">Cytoplasmic side</orientation>
    </subcellularLocation>
</comment>
<feature type="binding site" evidence="10">
    <location>
        <begin position="11"/>
        <end position="13"/>
    </location>
    <ligand>
        <name>UDP-N-acetyl-alpha-D-glucosamine</name>
        <dbReference type="ChEBI" id="CHEBI:57705"/>
    </ligand>
</feature>
<dbReference type="Pfam" id="PF04101">
    <property type="entry name" value="Glyco_tran_28_C"/>
    <property type="match status" value="1"/>
</dbReference>
<dbReference type="NCBIfam" id="TIGR01133">
    <property type="entry name" value="murG"/>
    <property type="match status" value="1"/>
</dbReference>
<evidence type="ECO:0000256" key="4">
    <source>
        <dbReference type="ARBA" id="ARBA00022679"/>
    </source>
</evidence>
<dbReference type="GO" id="GO:0050511">
    <property type="term" value="F:undecaprenyldiphospho-muramoylpentapeptide beta-N-acetylglucosaminyltransferase activity"/>
    <property type="evidence" value="ECO:0007669"/>
    <property type="project" value="UniProtKB-UniRule"/>
</dbReference>
<keyword evidence="7 10" id="KW-0472">Membrane</keyword>
<sequence length="362" mass="40179">MTNIAIVAGGSGGHIFPGIAIAQVLSHIRECEKIIFLGKKGGIEEKIVKEYEFPFFGIDAEGLVGKNIICRLKASYKILGGIKESIGILRKQRIHLVLATGSYVSVPVVLAAKYIKLPIILQEQNVVPGKANQFLSRFAQKICLGYLESEKYFPEKKCLFTGNPVRSEILNLKRKTQGEKRILILGGSQGARAINEAVCAAWYYLKEKNFYFIHQTGEKDFLWVKRFYEENHIKGKVFPFLKNMTSAYKEANLVISRAGAITLAEITLLGLPSILIPYPWAIGHQLYNANLLAEKGAAVVIKQKDLSGKKLAHVILELLNDNGKLKKMSMAALSLARPKASEDIANLCIETLKEEKYAVAMV</sequence>
<dbReference type="Pfam" id="PF03033">
    <property type="entry name" value="Glyco_transf_28"/>
    <property type="match status" value="1"/>
</dbReference>
<dbReference type="PANTHER" id="PTHR21015">
    <property type="entry name" value="UDP-N-ACETYLGLUCOSAMINE--N-ACETYLMURAMYL-(PENTAPEPTIDE) PYROPHOSPHORYL-UNDECAPRENOL N-ACETYLGLUCOSAMINE TRANSFERASE 1"/>
    <property type="match status" value="1"/>
</dbReference>
<dbReference type="PANTHER" id="PTHR21015:SF22">
    <property type="entry name" value="GLYCOSYLTRANSFERASE"/>
    <property type="match status" value="1"/>
</dbReference>
<dbReference type="GO" id="GO:0008360">
    <property type="term" value="P:regulation of cell shape"/>
    <property type="evidence" value="ECO:0007669"/>
    <property type="project" value="UniProtKB-KW"/>
</dbReference>
<name>A0A7V0IA56_DESA2</name>
<comment type="function">
    <text evidence="10">Cell wall formation. Catalyzes the transfer of a GlcNAc subunit on undecaprenyl-pyrophosphoryl-MurNAc-pentapeptide (lipid intermediate I) to form undecaprenyl-pyrophosphoryl-MurNAc-(pentapeptide)GlcNAc (lipid intermediate II).</text>
</comment>
<evidence type="ECO:0000256" key="1">
    <source>
        <dbReference type="ARBA" id="ARBA00022475"/>
    </source>
</evidence>
<evidence type="ECO:0000256" key="6">
    <source>
        <dbReference type="ARBA" id="ARBA00022984"/>
    </source>
</evidence>
<dbReference type="InterPro" id="IPR007235">
    <property type="entry name" value="Glyco_trans_28_C"/>
</dbReference>
<feature type="binding site" evidence="10">
    <location>
        <position position="285"/>
    </location>
    <ligand>
        <name>UDP-N-acetyl-alpha-D-glucosamine</name>
        <dbReference type="ChEBI" id="CHEBI:57705"/>
    </ligand>
</feature>
<dbReference type="InterPro" id="IPR004276">
    <property type="entry name" value="GlycoTrans_28_N"/>
</dbReference>
<feature type="binding site" evidence="10">
    <location>
        <position position="188"/>
    </location>
    <ligand>
        <name>UDP-N-acetyl-alpha-D-glucosamine</name>
        <dbReference type="ChEBI" id="CHEBI:57705"/>
    </ligand>
</feature>
<dbReference type="EMBL" id="DQWQ01000083">
    <property type="protein sequence ID" value="HDD35534.1"/>
    <property type="molecule type" value="Genomic_DNA"/>
</dbReference>
<dbReference type="HAMAP" id="MF_00033">
    <property type="entry name" value="MurG"/>
    <property type="match status" value="1"/>
</dbReference>
<keyword evidence="4 10" id="KW-0808">Transferase</keyword>
<dbReference type="EC" id="2.4.1.227" evidence="10"/>
<evidence type="ECO:0000256" key="10">
    <source>
        <dbReference type="HAMAP-Rule" id="MF_00033"/>
    </source>
</evidence>
<keyword evidence="5 10" id="KW-0133">Cell shape</keyword>
<dbReference type="Proteomes" id="UP000885706">
    <property type="component" value="Unassembled WGS sequence"/>
</dbReference>
<gene>
    <name evidence="10 13" type="primary">murG</name>
    <name evidence="13" type="ORF">ENF30_01905</name>
</gene>
<evidence type="ECO:0000256" key="3">
    <source>
        <dbReference type="ARBA" id="ARBA00022676"/>
    </source>
</evidence>
<feature type="domain" description="Glycosyl transferase family 28 C-terminal" evidence="12">
    <location>
        <begin position="182"/>
        <end position="341"/>
    </location>
</feature>
<comment type="caution">
    <text evidence="13">The sequence shown here is derived from an EMBL/GenBank/DDBJ whole genome shotgun (WGS) entry which is preliminary data.</text>
</comment>
<dbReference type="GO" id="GO:0009252">
    <property type="term" value="P:peptidoglycan biosynthetic process"/>
    <property type="evidence" value="ECO:0007669"/>
    <property type="project" value="UniProtKB-UniRule"/>
</dbReference>
<accession>A0A7V0IA56</accession>
<dbReference type="AlphaFoldDB" id="A0A7V0IA56"/>
<feature type="binding site" evidence="10">
    <location>
        <position position="125"/>
    </location>
    <ligand>
        <name>UDP-N-acetyl-alpha-D-glucosamine</name>
        <dbReference type="ChEBI" id="CHEBI:57705"/>
    </ligand>
</feature>
<keyword evidence="2 10" id="KW-0132">Cell division</keyword>